<keyword evidence="2" id="KW-0274">FAD</keyword>
<sequence length="473" mass="53073">MNFDRIQLNRRNLLKAAGAGLVAAGTAGCSSSVKPQENPGIIGKDGKRVLPWSNWSGNQHCQPNERLVPRNEDELLTILRNATQPIRSVGSGHSFSALVPTDQTLLSLARLRGVENVDADALEADVWAGTRLSQIGDKLWEHGLSTINMSDIDTQAFGGALATSTHGTGKELGTLSTHVKTLRIANAAGEMLECSAEQNSDLFHAAGNNLGALGIVTKARIRTDKAYYLKEHSWMMSEDEGLERAEELRDAHRHYEMYALPHSDYMLGIAIDKIDPAEIPTDQAEPSGDAYEAFRMMSNLIDYMPFARSWLVNFGAGGVEPETRYGKSHEIFGNLRDIRFNEMEYTVPAEVGPQCLREILQTIKKQNIPVIFPIEARYIKGDDVWLSPFYKRDGFAISCHNFHDKDYKKYFAAIEPIFWKYDGRPHWGKIHTLKAAEFAARYERFNDFLRVRKEMDPQGLFLNDHLRSTLGIS</sequence>
<dbReference type="PANTHER" id="PTHR43762:SF1">
    <property type="entry name" value="D-ARABINONO-1,4-LACTONE OXIDASE"/>
    <property type="match status" value="1"/>
</dbReference>
<dbReference type="GO" id="GO:0016020">
    <property type="term" value="C:membrane"/>
    <property type="evidence" value="ECO:0007669"/>
    <property type="project" value="InterPro"/>
</dbReference>
<dbReference type="PIRSF" id="PIRSF000136">
    <property type="entry name" value="LGO_GLO"/>
    <property type="match status" value="1"/>
</dbReference>
<dbReference type="PANTHER" id="PTHR43762">
    <property type="entry name" value="L-GULONOLACTONE OXIDASE"/>
    <property type="match status" value="1"/>
</dbReference>
<dbReference type="SUPFAM" id="SSF56176">
    <property type="entry name" value="FAD-binding/transporter-associated domain-like"/>
    <property type="match status" value="1"/>
</dbReference>
<dbReference type="NCBIfam" id="TIGR01409">
    <property type="entry name" value="TAT_signal_seq"/>
    <property type="match status" value="1"/>
</dbReference>
<dbReference type="InterPro" id="IPR016167">
    <property type="entry name" value="FAD-bd_PCMH_sub1"/>
</dbReference>
<name>A0A9X2WHA8_9GAMM</name>
<feature type="domain" description="FAD-binding PCMH-type" evidence="4">
    <location>
        <begin position="59"/>
        <end position="226"/>
    </location>
</feature>
<dbReference type="InterPro" id="IPR006311">
    <property type="entry name" value="TAT_signal"/>
</dbReference>
<dbReference type="AlphaFoldDB" id="A0A9X2WHA8"/>
<dbReference type="Gene3D" id="3.30.70.2520">
    <property type="match status" value="1"/>
</dbReference>
<evidence type="ECO:0000259" key="4">
    <source>
        <dbReference type="PROSITE" id="PS51387"/>
    </source>
</evidence>
<dbReference type="EMBL" id="JAOANI010000028">
    <property type="protein sequence ID" value="MCT7360444.1"/>
    <property type="molecule type" value="Genomic_DNA"/>
</dbReference>
<dbReference type="InterPro" id="IPR036318">
    <property type="entry name" value="FAD-bd_PCMH-like_sf"/>
</dbReference>
<dbReference type="InterPro" id="IPR016171">
    <property type="entry name" value="Vanillyl_alc_oxidase_C-sub2"/>
</dbReference>
<dbReference type="InterPro" id="IPR016169">
    <property type="entry name" value="FAD-bd_PCMH_sub2"/>
</dbReference>
<dbReference type="Gene3D" id="1.10.45.10">
    <property type="entry name" value="Vanillyl-alcohol Oxidase, Chain A, domain 4"/>
    <property type="match status" value="1"/>
</dbReference>
<dbReference type="Proteomes" id="UP001147830">
    <property type="component" value="Unassembled WGS sequence"/>
</dbReference>
<evidence type="ECO:0000256" key="3">
    <source>
        <dbReference type="ARBA" id="ARBA00023002"/>
    </source>
</evidence>
<dbReference type="Gene3D" id="3.30.465.10">
    <property type="match status" value="1"/>
</dbReference>
<evidence type="ECO:0000256" key="1">
    <source>
        <dbReference type="ARBA" id="ARBA00022729"/>
    </source>
</evidence>
<dbReference type="Pfam" id="PF01565">
    <property type="entry name" value="FAD_binding_4"/>
    <property type="match status" value="1"/>
</dbReference>
<dbReference type="GO" id="GO:0071949">
    <property type="term" value="F:FAD binding"/>
    <property type="evidence" value="ECO:0007669"/>
    <property type="project" value="InterPro"/>
</dbReference>
<keyword evidence="6" id="KW-1185">Reference proteome</keyword>
<keyword evidence="3" id="KW-0560">Oxidoreductase</keyword>
<dbReference type="PROSITE" id="PS51387">
    <property type="entry name" value="FAD_PCMH"/>
    <property type="match status" value="1"/>
</dbReference>
<organism evidence="5 6">
    <name type="scientific">Thalassolituus pacificus</name>
    <dbReference type="NCBI Taxonomy" id="2975440"/>
    <lineage>
        <taxon>Bacteria</taxon>
        <taxon>Pseudomonadati</taxon>
        <taxon>Pseudomonadota</taxon>
        <taxon>Gammaproteobacteria</taxon>
        <taxon>Oceanospirillales</taxon>
        <taxon>Oceanospirillaceae</taxon>
        <taxon>Thalassolituus</taxon>
    </lineage>
</organism>
<keyword evidence="1" id="KW-0732">Signal</keyword>
<dbReference type="Pfam" id="PF04030">
    <property type="entry name" value="ALO"/>
    <property type="match status" value="1"/>
</dbReference>
<dbReference type="Gene3D" id="3.30.43.10">
    <property type="entry name" value="Uridine Diphospho-n-acetylenolpyruvylglucosamine Reductase, domain 2"/>
    <property type="match status" value="1"/>
</dbReference>
<dbReference type="InterPro" id="IPR007173">
    <property type="entry name" value="ALO_C"/>
</dbReference>
<keyword evidence="2" id="KW-0285">Flavoprotein</keyword>
<evidence type="ECO:0000256" key="2">
    <source>
        <dbReference type="ARBA" id="ARBA00022827"/>
    </source>
</evidence>
<dbReference type="InterPro" id="IPR006094">
    <property type="entry name" value="Oxid_FAD_bind_N"/>
</dbReference>
<proteinExistence type="predicted"/>
<reference evidence="5" key="2">
    <citation type="submission" date="2022-08" db="EMBL/GenBank/DDBJ databases">
        <authorList>
            <person name="Dong C."/>
        </authorList>
    </citation>
    <scope>NUCLEOTIDE SEQUENCE</scope>
    <source>
        <strain evidence="5">59MF3M-4</strain>
    </source>
</reference>
<dbReference type="InterPro" id="IPR016166">
    <property type="entry name" value="FAD-bd_PCMH"/>
</dbReference>
<dbReference type="PROSITE" id="PS51318">
    <property type="entry name" value="TAT"/>
    <property type="match status" value="1"/>
</dbReference>
<dbReference type="InterPro" id="IPR019546">
    <property type="entry name" value="TAT_signal_bac_arc"/>
</dbReference>
<dbReference type="InterPro" id="IPR010031">
    <property type="entry name" value="FAD_lactone_oxidase-like"/>
</dbReference>
<dbReference type="NCBIfam" id="TIGR01679">
    <property type="entry name" value="bact_FAD_ox"/>
    <property type="match status" value="1"/>
</dbReference>
<protein>
    <submittedName>
        <fullName evidence="5">FAD-binding protein</fullName>
    </submittedName>
</protein>
<comment type="caution">
    <text evidence="5">The sequence shown here is derived from an EMBL/GenBank/DDBJ whole genome shotgun (WGS) entry which is preliminary data.</text>
</comment>
<dbReference type="RefSeq" id="WP_260977278.1">
    <property type="nucleotide sequence ID" value="NZ_JAOANI010000028.1"/>
</dbReference>
<reference evidence="5" key="1">
    <citation type="journal article" date="2022" name="Front. Microbiol.">
        <title>Genome-based taxonomic rearrangement of Oceanobacter-related bacteria including the description of Thalassolituus hydrocarbonoclasticus sp. nov. and Thalassolituus pacificus sp. nov. and emended description of the genus Thalassolituus.</title>
        <authorList>
            <person name="Dong C."/>
            <person name="Wei L."/>
            <person name="Wang J."/>
            <person name="Lai Q."/>
            <person name="Huang Z."/>
            <person name="Shao Z."/>
        </authorList>
    </citation>
    <scope>NUCLEOTIDE SEQUENCE</scope>
    <source>
        <strain evidence="5">59MF3M-4</strain>
    </source>
</reference>
<evidence type="ECO:0000313" key="5">
    <source>
        <dbReference type="EMBL" id="MCT7360444.1"/>
    </source>
</evidence>
<dbReference type="PROSITE" id="PS51257">
    <property type="entry name" value="PROKAR_LIPOPROTEIN"/>
    <property type="match status" value="1"/>
</dbReference>
<evidence type="ECO:0000313" key="6">
    <source>
        <dbReference type="Proteomes" id="UP001147830"/>
    </source>
</evidence>
<gene>
    <name evidence="5" type="ORF">NYR02_15580</name>
</gene>
<dbReference type="GO" id="GO:0003885">
    <property type="term" value="F:D-arabinono-1,4-lactone oxidase activity"/>
    <property type="evidence" value="ECO:0007669"/>
    <property type="project" value="InterPro"/>
</dbReference>
<accession>A0A9X2WHA8</accession>